<gene>
    <name evidence="1" type="ORF">ACFSUO_07070</name>
</gene>
<evidence type="ECO:0000313" key="2">
    <source>
        <dbReference type="Proteomes" id="UP001597502"/>
    </source>
</evidence>
<reference evidence="2" key="1">
    <citation type="journal article" date="2019" name="Int. J. Syst. Evol. Microbiol.">
        <title>The Global Catalogue of Microorganisms (GCM) 10K type strain sequencing project: providing services to taxonomists for standard genome sequencing and annotation.</title>
        <authorList>
            <consortium name="The Broad Institute Genomics Platform"/>
            <consortium name="The Broad Institute Genome Sequencing Center for Infectious Disease"/>
            <person name="Wu L."/>
            <person name="Ma J."/>
        </authorList>
    </citation>
    <scope>NUCLEOTIDE SEQUENCE [LARGE SCALE GENOMIC DNA]</scope>
    <source>
        <strain evidence="2">TISTR 1535</strain>
    </source>
</reference>
<dbReference type="EMBL" id="JBHUNA010000013">
    <property type="protein sequence ID" value="MFD2760737.1"/>
    <property type="molecule type" value="Genomic_DNA"/>
</dbReference>
<dbReference type="Pfam" id="PF10776">
    <property type="entry name" value="DUF2600"/>
    <property type="match status" value="1"/>
</dbReference>
<dbReference type="Proteomes" id="UP001597502">
    <property type="component" value="Unassembled WGS sequence"/>
</dbReference>
<organism evidence="1 2">
    <name type="scientific">Lentibacillus juripiscarius</name>
    <dbReference type="NCBI Taxonomy" id="257446"/>
    <lineage>
        <taxon>Bacteria</taxon>
        <taxon>Bacillati</taxon>
        <taxon>Bacillota</taxon>
        <taxon>Bacilli</taxon>
        <taxon>Bacillales</taxon>
        <taxon>Bacillaceae</taxon>
        <taxon>Lentibacillus</taxon>
    </lineage>
</organism>
<comment type="caution">
    <text evidence="1">The sequence shown here is derived from an EMBL/GenBank/DDBJ whole genome shotgun (WGS) entry which is preliminary data.</text>
</comment>
<sequence length="373" mass="43059">MGYSIPKTPVTLMAAVYRKVFPAVSKELTFWKERAQQIPDNELRNQALASIESKRFHCLGGAVYALLSGYRWQEAIRFIVAYQTISDYLDNLCDRSTSMDPDDFRQLHQAMTDALSPANPIKNYYAFRNEQTDGEYLADLVRTCQKTMRNLEYDVIKGYLSKLETLYSDLQVHKHVRRDERVGRLSAWFRDNASASPSLYWHEFSAAAGSTLGIFCLVAYALSGRMNEKMAEQVVESYFPFMQGLHILLDYYIDQEEDRREGDLNFCSYYEGHARMKERFTYFIRQADTHVQQLMDRPFHKMVHHGLVGLYLGDPKVKQLPGGTDMTGALLRESGSAASFFHWNVKLYHFIRKTKARPPVPEKGENRESSQGD</sequence>
<proteinExistence type="predicted"/>
<dbReference type="RefSeq" id="WP_382392526.1">
    <property type="nucleotide sequence ID" value="NZ_JBHUNA010000013.1"/>
</dbReference>
<dbReference type="InterPro" id="IPR019712">
    <property type="entry name" value="YtpB-like"/>
</dbReference>
<keyword evidence="2" id="KW-1185">Reference proteome</keyword>
<accession>A0ABW5V426</accession>
<protein>
    <submittedName>
        <fullName evidence="1">Tetraprenyl-beta-curcumene synthase family protein</fullName>
    </submittedName>
</protein>
<name>A0ABW5V426_9BACI</name>
<evidence type="ECO:0000313" key="1">
    <source>
        <dbReference type="EMBL" id="MFD2760737.1"/>
    </source>
</evidence>